<evidence type="ECO:0000256" key="2">
    <source>
        <dbReference type="ARBA" id="ARBA00023015"/>
    </source>
</evidence>
<dbReference type="eggNOG" id="COG1321">
    <property type="taxonomic scope" value="Bacteria"/>
</dbReference>
<sequence length="124" mass="13694">MQESGENYLETILILQNKYGSVRSIDVAKQLSVSKPSVSRAMGILRDDGFITMEPNGELCLTEAGKARAGAIYERHRLITAFLHETVGVSAETAETDACRIEHIISEETFEKIKEFLAKSLSGM</sequence>
<dbReference type="GO" id="GO:0003677">
    <property type="term" value="F:DNA binding"/>
    <property type="evidence" value="ECO:0007669"/>
    <property type="project" value="UniProtKB-KW"/>
</dbReference>
<keyword evidence="4" id="KW-0804">Transcription</keyword>
<dbReference type="PANTHER" id="PTHR33238">
    <property type="entry name" value="IRON (METAL) DEPENDENT REPRESSOR, DTXR FAMILY"/>
    <property type="match status" value="1"/>
</dbReference>
<dbReference type="InterPro" id="IPR050536">
    <property type="entry name" value="DtxR_MntR_Metal-Reg"/>
</dbReference>
<dbReference type="SUPFAM" id="SSF47979">
    <property type="entry name" value="Iron-dependent repressor protein, dimerization domain"/>
    <property type="match status" value="1"/>
</dbReference>
<proteinExistence type="inferred from homology"/>
<reference evidence="6 7" key="1">
    <citation type="submission" date="2014-04" db="EMBL/GenBank/DDBJ databases">
        <title>Draft Genome Sequence of Synergistes jonesii.</title>
        <authorList>
            <person name="Coil D.A."/>
            <person name="Eisen J.A."/>
            <person name="Holland-Moritz H.E."/>
        </authorList>
    </citation>
    <scope>NUCLEOTIDE SEQUENCE [LARGE SCALE GENOMIC DNA]</scope>
    <source>
        <strain evidence="6 7">78-1</strain>
    </source>
</reference>
<dbReference type="Gene3D" id="1.10.60.10">
    <property type="entry name" value="Iron dependent repressor, metal binding and dimerisation domain"/>
    <property type="match status" value="1"/>
</dbReference>
<evidence type="ECO:0000256" key="3">
    <source>
        <dbReference type="ARBA" id="ARBA00023125"/>
    </source>
</evidence>
<evidence type="ECO:0000313" key="6">
    <source>
        <dbReference type="EMBL" id="KEJ92334.1"/>
    </source>
</evidence>
<dbReference type="SUPFAM" id="SSF46785">
    <property type="entry name" value="Winged helix' DNA-binding domain"/>
    <property type="match status" value="1"/>
</dbReference>
<dbReference type="GeneID" id="90983624"/>
<evidence type="ECO:0000259" key="5">
    <source>
        <dbReference type="PROSITE" id="PS50944"/>
    </source>
</evidence>
<feature type="domain" description="HTH dtxR-type" evidence="5">
    <location>
        <begin position="1"/>
        <end position="62"/>
    </location>
</feature>
<dbReference type="InterPro" id="IPR001367">
    <property type="entry name" value="Fe_dep_repressor"/>
</dbReference>
<dbReference type="PATRIC" id="fig|2754.20.peg.156"/>
<evidence type="ECO:0000256" key="4">
    <source>
        <dbReference type="ARBA" id="ARBA00023163"/>
    </source>
</evidence>
<dbReference type="STRING" id="2754.EH55_04865"/>
<dbReference type="GO" id="GO:0046983">
    <property type="term" value="F:protein dimerization activity"/>
    <property type="evidence" value="ECO:0007669"/>
    <property type="project" value="InterPro"/>
</dbReference>
<evidence type="ECO:0000313" key="7">
    <source>
        <dbReference type="Proteomes" id="UP000027665"/>
    </source>
</evidence>
<dbReference type="PANTHER" id="PTHR33238:SF7">
    <property type="entry name" value="IRON-DEPENDENT TRANSCRIPTIONAL REGULATOR"/>
    <property type="match status" value="1"/>
</dbReference>
<dbReference type="InterPro" id="IPR036421">
    <property type="entry name" value="Fe_dep_repressor_sf"/>
</dbReference>
<dbReference type="InterPro" id="IPR036390">
    <property type="entry name" value="WH_DNA-bd_sf"/>
</dbReference>
<gene>
    <name evidence="6" type="ORF">EH55_04865</name>
</gene>
<name>A0A073IRC1_9BACT</name>
<dbReference type="Pfam" id="PF01325">
    <property type="entry name" value="Fe_dep_repress"/>
    <property type="match status" value="1"/>
</dbReference>
<dbReference type="InterPro" id="IPR022687">
    <property type="entry name" value="HTH_DTXR"/>
</dbReference>
<evidence type="ECO:0000256" key="1">
    <source>
        <dbReference type="ARBA" id="ARBA00007871"/>
    </source>
</evidence>
<dbReference type="PROSITE" id="PS50944">
    <property type="entry name" value="HTH_DTXR"/>
    <property type="match status" value="1"/>
</dbReference>
<dbReference type="Pfam" id="PF02742">
    <property type="entry name" value="Fe_dep_repr_C"/>
    <property type="match status" value="1"/>
</dbReference>
<dbReference type="GO" id="GO:0003700">
    <property type="term" value="F:DNA-binding transcription factor activity"/>
    <property type="evidence" value="ECO:0007669"/>
    <property type="project" value="InterPro"/>
</dbReference>
<dbReference type="RefSeq" id="WP_037976096.1">
    <property type="nucleotide sequence ID" value="NZ_JAWRIX010000058.1"/>
</dbReference>
<protein>
    <submittedName>
        <fullName evidence="6">DtxR family transcriptional regulator</fullName>
    </submittedName>
</protein>
<comment type="similarity">
    <text evidence="1">Belongs to the DtxR/MntR family.</text>
</comment>
<dbReference type="InterPro" id="IPR036388">
    <property type="entry name" value="WH-like_DNA-bd_sf"/>
</dbReference>
<dbReference type="GO" id="GO:0046914">
    <property type="term" value="F:transition metal ion binding"/>
    <property type="evidence" value="ECO:0007669"/>
    <property type="project" value="InterPro"/>
</dbReference>
<keyword evidence="7" id="KW-1185">Reference proteome</keyword>
<accession>A0A073IRC1</accession>
<dbReference type="Proteomes" id="UP000027665">
    <property type="component" value="Unassembled WGS sequence"/>
</dbReference>
<organism evidence="6 7">
    <name type="scientific">Synergistes jonesii</name>
    <dbReference type="NCBI Taxonomy" id="2754"/>
    <lineage>
        <taxon>Bacteria</taxon>
        <taxon>Thermotogati</taxon>
        <taxon>Synergistota</taxon>
        <taxon>Synergistia</taxon>
        <taxon>Synergistales</taxon>
        <taxon>Synergistaceae</taxon>
        <taxon>Synergistes</taxon>
    </lineage>
</organism>
<comment type="caution">
    <text evidence="6">The sequence shown here is derived from an EMBL/GenBank/DDBJ whole genome shotgun (WGS) entry which is preliminary data.</text>
</comment>
<keyword evidence="2" id="KW-0805">Transcription regulation</keyword>
<dbReference type="OrthoDB" id="9794394at2"/>
<dbReference type="EMBL" id="JMKI01000031">
    <property type="protein sequence ID" value="KEJ92334.1"/>
    <property type="molecule type" value="Genomic_DNA"/>
</dbReference>
<dbReference type="AlphaFoldDB" id="A0A073IRC1"/>
<dbReference type="Gene3D" id="1.10.10.10">
    <property type="entry name" value="Winged helix-like DNA-binding domain superfamily/Winged helix DNA-binding domain"/>
    <property type="match status" value="1"/>
</dbReference>
<keyword evidence="3" id="KW-0238">DNA-binding</keyword>
<dbReference type="SMART" id="SM00529">
    <property type="entry name" value="HTH_DTXR"/>
    <property type="match status" value="1"/>
</dbReference>
<dbReference type="InterPro" id="IPR022689">
    <property type="entry name" value="Iron_dep_repressor"/>
</dbReference>